<keyword evidence="2" id="KW-1185">Reference proteome</keyword>
<dbReference type="Proteomes" id="UP001151760">
    <property type="component" value="Unassembled WGS sequence"/>
</dbReference>
<proteinExistence type="predicted"/>
<name>A0ABQ5FE27_9ASTR</name>
<evidence type="ECO:0000313" key="2">
    <source>
        <dbReference type="Proteomes" id="UP001151760"/>
    </source>
</evidence>
<accession>A0ABQ5FE27</accession>
<reference evidence="1" key="2">
    <citation type="submission" date="2022-01" db="EMBL/GenBank/DDBJ databases">
        <authorList>
            <person name="Yamashiro T."/>
            <person name="Shiraishi A."/>
            <person name="Satake H."/>
            <person name="Nakayama K."/>
        </authorList>
    </citation>
    <scope>NUCLEOTIDE SEQUENCE</scope>
</reference>
<comment type="caution">
    <text evidence="1">The sequence shown here is derived from an EMBL/GenBank/DDBJ whole genome shotgun (WGS) entry which is preliminary data.</text>
</comment>
<reference evidence="1" key="1">
    <citation type="journal article" date="2022" name="Int. J. Mol. Sci.">
        <title>Draft Genome of Tanacetum Coccineum: Genomic Comparison of Closely Related Tanacetum-Family Plants.</title>
        <authorList>
            <person name="Yamashiro T."/>
            <person name="Shiraishi A."/>
            <person name="Nakayama K."/>
            <person name="Satake H."/>
        </authorList>
    </citation>
    <scope>NUCLEOTIDE SEQUENCE</scope>
</reference>
<protein>
    <submittedName>
        <fullName evidence="1">Uncharacterized protein</fullName>
    </submittedName>
</protein>
<dbReference type="EMBL" id="BQNB010017262">
    <property type="protein sequence ID" value="GJT61143.1"/>
    <property type="molecule type" value="Genomic_DNA"/>
</dbReference>
<gene>
    <name evidence="1" type="ORF">Tco_1004676</name>
</gene>
<evidence type="ECO:0000313" key="1">
    <source>
        <dbReference type="EMBL" id="GJT61143.1"/>
    </source>
</evidence>
<organism evidence="1 2">
    <name type="scientific">Tanacetum coccineum</name>
    <dbReference type="NCBI Taxonomy" id="301880"/>
    <lineage>
        <taxon>Eukaryota</taxon>
        <taxon>Viridiplantae</taxon>
        <taxon>Streptophyta</taxon>
        <taxon>Embryophyta</taxon>
        <taxon>Tracheophyta</taxon>
        <taxon>Spermatophyta</taxon>
        <taxon>Magnoliopsida</taxon>
        <taxon>eudicotyledons</taxon>
        <taxon>Gunneridae</taxon>
        <taxon>Pentapetalae</taxon>
        <taxon>asterids</taxon>
        <taxon>campanulids</taxon>
        <taxon>Asterales</taxon>
        <taxon>Asteraceae</taxon>
        <taxon>Asteroideae</taxon>
        <taxon>Anthemideae</taxon>
        <taxon>Anthemidinae</taxon>
        <taxon>Tanacetum</taxon>
    </lineage>
</organism>
<sequence>MLNSSTMIFSFQLGKDHSYARAFDLHGSFRLSMELKDNIVVAMPKLVGGGDECPNNKDSDVVKNMKKPSQTHRGVPVGPKVGFQPTKQVYRHVSKKNNVSTSGNKRKNAEPIIEVSKSNSFDVLNSVEKDVDLGTNSGTSNLTSKKANSNGSLFWNVDSSSTSTTLIVEKFDKMERLVIDGID</sequence>